<dbReference type="InterPro" id="IPR007260">
    <property type="entry name" value="NanE"/>
</dbReference>
<comment type="pathway">
    <text evidence="3 7">Amino-sugar metabolism; N-acetylneuraminate degradation; D-fructose 6-phosphate from N-acetylneuraminate: step 3/5.</text>
</comment>
<evidence type="ECO:0000256" key="1">
    <source>
        <dbReference type="ARBA" id="ARBA00000056"/>
    </source>
</evidence>
<dbReference type="CDD" id="cd04729">
    <property type="entry name" value="NanE"/>
    <property type="match status" value="1"/>
</dbReference>
<organism evidence="8 9">
    <name type="scientific">Listeria fleischmannii 1991</name>
    <dbReference type="NCBI Taxonomy" id="1430899"/>
    <lineage>
        <taxon>Bacteria</taxon>
        <taxon>Bacillati</taxon>
        <taxon>Bacillota</taxon>
        <taxon>Bacilli</taxon>
        <taxon>Bacillales</taxon>
        <taxon>Listeriaceae</taxon>
        <taxon>Listeria</taxon>
    </lineage>
</organism>
<dbReference type="HAMAP" id="MF_01235">
    <property type="entry name" value="ManNAc6P_epimer"/>
    <property type="match status" value="1"/>
</dbReference>
<evidence type="ECO:0000256" key="4">
    <source>
        <dbReference type="ARBA" id="ARBA00007439"/>
    </source>
</evidence>
<dbReference type="FunFam" id="3.20.20.70:FF:000035">
    <property type="entry name" value="Putative N-acetylmannosamine-6-phosphate 2-epimerase"/>
    <property type="match status" value="1"/>
</dbReference>
<evidence type="ECO:0000256" key="7">
    <source>
        <dbReference type="HAMAP-Rule" id="MF_01235"/>
    </source>
</evidence>
<comment type="caution">
    <text evidence="8">The sequence shown here is derived from an EMBL/GenBank/DDBJ whole genome shotgun (WGS) entry which is preliminary data.</text>
</comment>
<gene>
    <name evidence="7" type="primary">nanE</name>
    <name evidence="8" type="ORF">X560_1721</name>
</gene>
<dbReference type="GO" id="GO:0005829">
    <property type="term" value="C:cytosol"/>
    <property type="evidence" value="ECO:0007669"/>
    <property type="project" value="TreeGrafter"/>
</dbReference>
<evidence type="ECO:0000256" key="3">
    <source>
        <dbReference type="ARBA" id="ARBA00005081"/>
    </source>
</evidence>
<dbReference type="UniPathway" id="UPA00629">
    <property type="reaction ID" value="UER00682"/>
</dbReference>
<reference evidence="8 9" key="1">
    <citation type="journal article" date="2015" name="Genome Biol. Evol.">
        <title>Comparative Genomics of Listeria Sensu Lato: Genus-Wide Differences in Evolutionary Dynamics and the Progressive Gain of Complex, Potentially Pathogenicity-Related Traits through Lateral Gene Transfer.</title>
        <authorList>
            <person name="Chiara M."/>
            <person name="Caruso M."/>
            <person name="D'Erchia A.M."/>
            <person name="Manzari C."/>
            <person name="Fraccalvieri R."/>
            <person name="Goffredo E."/>
            <person name="Latorre L."/>
            <person name="Miccolupo A."/>
            <person name="Padalino I."/>
            <person name="Santagada G."/>
            <person name="Chiocco D."/>
            <person name="Pesole G."/>
            <person name="Horner D.S."/>
            <person name="Parisi A."/>
        </authorList>
    </citation>
    <scope>NUCLEOTIDE SEQUENCE [LARGE SCALE GENOMIC DNA]</scope>
    <source>
        <strain evidence="8 9">1991</strain>
    </source>
</reference>
<evidence type="ECO:0000256" key="6">
    <source>
        <dbReference type="ARBA" id="ARBA00023277"/>
    </source>
</evidence>
<dbReference type="RefSeq" id="WP_007477364.1">
    <property type="nucleotide sequence ID" value="NZ_KQ130616.1"/>
</dbReference>
<keyword evidence="9" id="KW-1185">Reference proteome</keyword>
<dbReference type="NCBIfam" id="NF002231">
    <property type="entry name" value="PRK01130.1"/>
    <property type="match status" value="1"/>
</dbReference>
<dbReference type="GO" id="GO:0006053">
    <property type="term" value="P:N-acetylmannosamine catabolic process"/>
    <property type="evidence" value="ECO:0007669"/>
    <property type="project" value="TreeGrafter"/>
</dbReference>
<proteinExistence type="inferred from homology"/>
<dbReference type="PANTHER" id="PTHR36204">
    <property type="entry name" value="N-ACETYLMANNOSAMINE-6-PHOSPHATE 2-EPIMERASE-RELATED"/>
    <property type="match status" value="1"/>
</dbReference>
<dbReference type="EMBL" id="AZHO01000021">
    <property type="protein sequence ID" value="KMT59180.1"/>
    <property type="molecule type" value="Genomic_DNA"/>
</dbReference>
<keyword evidence="5 7" id="KW-0413">Isomerase</keyword>
<dbReference type="GO" id="GO:0047465">
    <property type="term" value="F:N-acylglucosamine-6-phosphate 2-epimerase activity"/>
    <property type="evidence" value="ECO:0007669"/>
    <property type="project" value="UniProtKB-EC"/>
</dbReference>
<protein>
    <recommendedName>
        <fullName evidence="7">Putative N-acetylmannosamine-6-phosphate 2-epimerase</fullName>
        <ecNumber evidence="7">5.1.3.9</ecNumber>
    </recommendedName>
    <alternativeName>
        <fullName evidence="7">ManNAc-6-P epimerase</fullName>
    </alternativeName>
</protein>
<evidence type="ECO:0000313" key="9">
    <source>
        <dbReference type="Proteomes" id="UP000052258"/>
    </source>
</evidence>
<dbReference type="InterPro" id="IPR013785">
    <property type="entry name" value="Aldolase_TIM"/>
</dbReference>
<dbReference type="EC" id="5.1.3.9" evidence="7"/>
<accession>A0A0J8G956</accession>
<dbReference type="OrthoDB" id="9781704at2"/>
<evidence type="ECO:0000256" key="2">
    <source>
        <dbReference type="ARBA" id="ARBA00002147"/>
    </source>
</evidence>
<comment type="catalytic activity">
    <reaction evidence="1 7">
        <text>an N-acyl-D-glucosamine 6-phosphate = an N-acyl-D-mannosamine 6-phosphate</text>
        <dbReference type="Rhea" id="RHEA:23932"/>
        <dbReference type="ChEBI" id="CHEBI:57599"/>
        <dbReference type="ChEBI" id="CHEBI:57666"/>
        <dbReference type="EC" id="5.1.3.9"/>
    </reaction>
</comment>
<sequence length="236" mass="25595">MMNSFLTKVKGGLIVSCQALEGEPLHSSFIMSKMAKAALAGGAVGIRANSVEDIKAIQKEVNLPIIGIFKKEYPDSEVFITPTLKEVRAICKTGVSVVALDATSRKRPQNEDLKEIIHSVKKEFKDILIMGDTASLNDVTFALKAGVDIIGTTLHGYTEETAGCNISDNDFAYLKEVLQKSTVPVIAEGKVDTPEKAKRVLELGVESVVVGGAITRPKEITERFIESIKQVKGEEF</sequence>
<evidence type="ECO:0000256" key="5">
    <source>
        <dbReference type="ARBA" id="ARBA00023235"/>
    </source>
</evidence>
<comment type="function">
    <text evidence="2 7">Converts N-acetylmannosamine-6-phosphate (ManNAc-6-P) to N-acetylglucosamine-6-phosphate (GlcNAc-6-P).</text>
</comment>
<dbReference type="PATRIC" id="fig|1430899.3.peg.1758"/>
<dbReference type="Gene3D" id="3.20.20.70">
    <property type="entry name" value="Aldolase class I"/>
    <property type="match status" value="1"/>
</dbReference>
<keyword evidence="6 7" id="KW-0119">Carbohydrate metabolism</keyword>
<dbReference type="Proteomes" id="UP000052258">
    <property type="component" value="Unassembled WGS sequence"/>
</dbReference>
<dbReference type="Pfam" id="PF04131">
    <property type="entry name" value="NanE"/>
    <property type="match status" value="1"/>
</dbReference>
<dbReference type="SUPFAM" id="SSF51366">
    <property type="entry name" value="Ribulose-phoshate binding barrel"/>
    <property type="match status" value="1"/>
</dbReference>
<dbReference type="InterPro" id="IPR011060">
    <property type="entry name" value="RibuloseP-bd_barrel"/>
</dbReference>
<dbReference type="PANTHER" id="PTHR36204:SF1">
    <property type="entry name" value="N-ACETYLMANNOSAMINE-6-PHOSPHATE 2-EPIMERASE-RELATED"/>
    <property type="match status" value="1"/>
</dbReference>
<dbReference type="AlphaFoldDB" id="A0A0J8G956"/>
<dbReference type="GO" id="GO:0005975">
    <property type="term" value="P:carbohydrate metabolic process"/>
    <property type="evidence" value="ECO:0007669"/>
    <property type="project" value="UniProtKB-UniRule"/>
</dbReference>
<evidence type="ECO:0000313" key="8">
    <source>
        <dbReference type="EMBL" id="KMT59180.1"/>
    </source>
</evidence>
<dbReference type="GO" id="GO:0019262">
    <property type="term" value="P:N-acetylneuraminate catabolic process"/>
    <property type="evidence" value="ECO:0007669"/>
    <property type="project" value="UniProtKB-UniRule"/>
</dbReference>
<comment type="similarity">
    <text evidence="4 7">Belongs to the NanE family.</text>
</comment>
<name>A0A0J8G956_9LIST</name>